<dbReference type="Proteomes" id="UP000248014">
    <property type="component" value="Unassembled WGS sequence"/>
</dbReference>
<comment type="caution">
    <text evidence="2">The sequence shown here is derived from an EMBL/GenBank/DDBJ whole genome shotgun (WGS) entry which is preliminary data.</text>
</comment>
<dbReference type="RefSeq" id="WP_110298182.1">
    <property type="nucleotide sequence ID" value="NZ_QJJM01000004.1"/>
</dbReference>
<sequence length="257" mass="28520">MKVVILAGGLGSRLSEETTVRPKPLVEIGGNPIIWHIMNIYAHHGMTDFIVCAGYKGYMLKEYFANFVLHNSDFTADFSSNTLQYHDRGAPGWRVTVIDTGQSSMTGGRLRHIRDHLDPGESFCMTYGDGVGDIDLTAELAFHRSHGLMATMCAVQPPARFGAIITDGIRVTAFSEKMPGEGPRINGGFFILEPPVIDLIEGDDTIWEAGPLEQLASMGQLAAYEHNGFWQPMDTLRERHQLEELWRSGAAPWKVWA</sequence>
<dbReference type="InterPro" id="IPR029044">
    <property type="entry name" value="Nucleotide-diphossugar_trans"/>
</dbReference>
<dbReference type="InterPro" id="IPR005835">
    <property type="entry name" value="NTP_transferase_dom"/>
</dbReference>
<proteinExistence type="predicted"/>
<evidence type="ECO:0000259" key="1">
    <source>
        <dbReference type="Pfam" id="PF00483"/>
    </source>
</evidence>
<protein>
    <submittedName>
        <fullName evidence="2">Glucose-1-phosphate cytidylyltransferase</fullName>
    </submittedName>
</protein>
<dbReference type="OrthoDB" id="9814110at2"/>
<dbReference type="Gene3D" id="3.90.550.10">
    <property type="entry name" value="Spore Coat Polysaccharide Biosynthesis Protein SpsA, Chain A"/>
    <property type="match status" value="1"/>
</dbReference>
<dbReference type="InterPro" id="IPR013446">
    <property type="entry name" value="G1P_cyt_trans-like"/>
</dbReference>
<evidence type="ECO:0000313" key="3">
    <source>
        <dbReference type="Proteomes" id="UP000248014"/>
    </source>
</evidence>
<dbReference type="GO" id="GO:0047343">
    <property type="term" value="F:glucose-1-phosphate cytidylyltransferase activity"/>
    <property type="evidence" value="ECO:0007669"/>
    <property type="project" value="InterPro"/>
</dbReference>
<gene>
    <name evidence="2" type="ORF">C7451_104200</name>
</gene>
<dbReference type="NCBIfam" id="TIGR02623">
    <property type="entry name" value="G1P_cyt_trans"/>
    <property type="match status" value="1"/>
</dbReference>
<dbReference type="SUPFAM" id="SSF53448">
    <property type="entry name" value="Nucleotide-diphospho-sugar transferases"/>
    <property type="match status" value="1"/>
</dbReference>
<dbReference type="AlphaFoldDB" id="A0A2V3V966"/>
<evidence type="ECO:0000313" key="2">
    <source>
        <dbReference type="EMBL" id="PXW77704.1"/>
    </source>
</evidence>
<dbReference type="PANTHER" id="PTHR47183">
    <property type="entry name" value="GLUCOSE-1-PHOSPHATE CYTIDYLYLTRANSFERASE-RELATED"/>
    <property type="match status" value="1"/>
</dbReference>
<dbReference type="GO" id="GO:0009243">
    <property type="term" value="P:O antigen biosynthetic process"/>
    <property type="evidence" value="ECO:0007669"/>
    <property type="project" value="InterPro"/>
</dbReference>
<keyword evidence="3" id="KW-1185">Reference proteome</keyword>
<accession>A0A2V3V966</accession>
<dbReference type="InterPro" id="IPR046981">
    <property type="entry name" value="G1P_cyt_trans"/>
</dbReference>
<dbReference type="PANTHER" id="PTHR47183:SF1">
    <property type="entry name" value="GLUCOSE-1-PHOSPHATE CYTIDYLYLTRANSFERASE"/>
    <property type="match status" value="1"/>
</dbReference>
<dbReference type="EMBL" id="QJJM01000004">
    <property type="protein sequence ID" value="PXW77704.1"/>
    <property type="molecule type" value="Genomic_DNA"/>
</dbReference>
<keyword evidence="2" id="KW-0548">Nucleotidyltransferase</keyword>
<name>A0A2V3V966_9SPHN</name>
<feature type="domain" description="Nucleotidyl transferase" evidence="1">
    <location>
        <begin position="2"/>
        <end position="200"/>
    </location>
</feature>
<dbReference type="CDD" id="cd02524">
    <property type="entry name" value="G1P_cytidylyltransferase"/>
    <property type="match status" value="1"/>
</dbReference>
<keyword evidence="2" id="KW-0808">Transferase</keyword>
<dbReference type="Pfam" id="PF00483">
    <property type="entry name" value="NTP_transferase"/>
    <property type="match status" value="1"/>
</dbReference>
<organism evidence="2 3">
    <name type="scientific">Blastomonas natatoria</name>
    <dbReference type="NCBI Taxonomy" id="34015"/>
    <lineage>
        <taxon>Bacteria</taxon>
        <taxon>Pseudomonadati</taxon>
        <taxon>Pseudomonadota</taxon>
        <taxon>Alphaproteobacteria</taxon>
        <taxon>Sphingomonadales</taxon>
        <taxon>Sphingomonadaceae</taxon>
        <taxon>Blastomonas</taxon>
    </lineage>
</organism>
<reference evidence="2 3" key="1">
    <citation type="submission" date="2018-05" db="EMBL/GenBank/DDBJ databases">
        <title>Genomic Encyclopedia of Type Strains, Phase IV (KMG-IV): sequencing the most valuable type-strain genomes for metagenomic binning, comparative biology and taxonomic classification.</title>
        <authorList>
            <person name="Goeker M."/>
        </authorList>
    </citation>
    <scope>NUCLEOTIDE SEQUENCE [LARGE SCALE GENOMIC DNA]</scope>
    <source>
        <strain evidence="2 3">DSM 3183</strain>
    </source>
</reference>